<feature type="domain" description="HTH tetR-type" evidence="3">
    <location>
        <begin position="26"/>
        <end position="86"/>
    </location>
</feature>
<feature type="DNA-binding region" description="H-T-H motif" evidence="2">
    <location>
        <begin position="49"/>
        <end position="68"/>
    </location>
</feature>
<evidence type="ECO:0000313" key="4">
    <source>
        <dbReference type="EMBL" id="GCE09457.1"/>
    </source>
</evidence>
<keyword evidence="1 2" id="KW-0238">DNA-binding</keyword>
<comment type="caution">
    <text evidence="4">The sequence shown here is derived from an EMBL/GenBank/DDBJ whole genome shotgun (WGS) entry which is preliminary data.</text>
</comment>
<name>A0A401ZRF5_9CHLR</name>
<gene>
    <name evidence="4" type="ORF">KDAU_67860</name>
</gene>
<evidence type="ECO:0000256" key="1">
    <source>
        <dbReference type="ARBA" id="ARBA00023125"/>
    </source>
</evidence>
<evidence type="ECO:0000259" key="3">
    <source>
        <dbReference type="PROSITE" id="PS50977"/>
    </source>
</evidence>
<dbReference type="InterPro" id="IPR009057">
    <property type="entry name" value="Homeodomain-like_sf"/>
</dbReference>
<dbReference type="PRINTS" id="PR00455">
    <property type="entry name" value="HTHTETR"/>
</dbReference>
<dbReference type="AlphaFoldDB" id="A0A401ZRF5"/>
<sequence length="225" mass="25949">MDIHLNECSFIRRGTIKDSIQEQLIAARRNQILDAAVKVFATKGFHPTTIKDIAREAGIADGTIYNYFENKMALILGILDRLNESDQRAKDFSLLNDEVNIRSFMKAYLRHRLALLKADNFEIFRVVISEILVNKELRELYYQKIFEPTFVMVEQYFQQWADQHIIKPVNLKLAMRAIPAMVLGLIIEHIIGDTAIEAEWDALPEFLTDMILDGIGVTNHDEEKP</sequence>
<dbReference type="InterPro" id="IPR001647">
    <property type="entry name" value="HTH_TetR"/>
</dbReference>
<protein>
    <recommendedName>
        <fullName evidence="3">HTH tetR-type domain-containing protein</fullName>
    </recommendedName>
</protein>
<reference evidence="5" key="1">
    <citation type="submission" date="2018-12" db="EMBL/GenBank/DDBJ databases">
        <title>Tengunoibacter tsumagoiensis gen. nov., sp. nov., Dictyobacter kobayashii sp. nov., D. alpinus sp. nov., and D. joshuensis sp. nov. and description of Dictyobacteraceae fam. nov. within the order Ktedonobacterales isolated from Tengu-no-mugimeshi.</title>
        <authorList>
            <person name="Wang C.M."/>
            <person name="Zheng Y."/>
            <person name="Sakai Y."/>
            <person name="Toyoda A."/>
            <person name="Minakuchi Y."/>
            <person name="Abe K."/>
            <person name="Yokota A."/>
            <person name="Yabe S."/>
        </authorList>
    </citation>
    <scope>NUCLEOTIDE SEQUENCE [LARGE SCALE GENOMIC DNA]</scope>
    <source>
        <strain evidence="5">S-27</strain>
    </source>
</reference>
<dbReference type="PANTHER" id="PTHR43479:SF11">
    <property type="entry name" value="ACREF_ENVCD OPERON REPRESSOR-RELATED"/>
    <property type="match status" value="1"/>
</dbReference>
<dbReference type="EMBL" id="BIFQ01000002">
    <property type="protein sequence ID" value="GCE09457.1"/>
    <property type="molecule type" value="Genomic_DNA"/>
</dbReference>
<dbReference type="GO" id="GO:0003677">
    <property type="term" value="F:DNA binding"/>
    <property type="evidence" value="ECO:0007669"/>
    <property type="project" value="UniProtKB-UniRule"/>
</dbReference>
<dbReference type="Gene3D" id="1.10.357.10">
    <property type="entry name" value="Tetracycline Repressor, domain 2"/>
    <property type="match status" value="1"/>
</dbReference>
<keyword evidence="5" id="KW-1185">Reference proteome</keyword>
<accession>A0A401ZRF5</accession>
<dbReference type="InterPro" id="IPR036271">
    <property type="entry name" value="Tet_transcr_reg_TetR-rel_C_sf"/>
</dbReference>
<dbReference type="PROSITE" id="PS50977">
    <property type="entry name" value="HTH_TETR_2"/>
    <property type="match status" value="1"/>
</dbReference>
<dbReference type="PROSITE" id="PS01081">
    <property type="entry name" value="HTH_TETR_1"/>
    <property type="match status" value="1"/>
</dbReference>
<dbReference type="Proteomes" id="UP000287224">
    <property type="component" value="Unassembled WGS sequence"/>
</dbReference>
<dbReference type="InterPro" id="IPR050624">
    <property type="entry name" value="HTH-type_Tx_Regulator"/>
</dbReference>
<proteinExistence type="predicted"/>
<dbReference type="SUPFAM" id="SSF48498">
    <property type="entry name" value="Tetracyclin repressor-like, C-terminal domain"/>
    <property type="match status" value="1"/>
</dbReference>
<dbReference type="PANTHER" id="PTHR43479">
    <property type="entry name" value="ACREF/ENVCD OPERON REPRESSOR-RELATED"/>
    <property type="match status" value="1"/>
</dbReference>
<dbReference type="SUPFAM" id="SSF46689">
    <property type="entry name" value="Homeodomain-like"/>
    <property type="match status" value="1"/>
</dbReference>
<dbReference type="InterPro" id="IPR023772">
    <property type="entry name" value="DNA-bd_HTH_TetR-type_CS"/>
</dbReference>
<dbReference type="Pfam" id="PF00440">
    <property type="entry name" value="TetR_N"/>
    <property type="match status" value="1"/>
</dbReference>
<evidence type="ECO:0000313" key="5">
    <source>
        <dbReference type="Proteomes" id="UP000287224"/>
    </source>
</evidence>
<organism evidence="4 5">
    <name type="scientific">Dictyobacter aurantiacus</name>
    <dbReference type="NCBI Taxonomy" id="1936993"/>
    <lineage>
        <taxon>Bacteria</taxon>
        <taxon>Bacillati</taxon>
        <taxon>Chloroflexota</taxon>
        <taxon>Ktedonobacteria</taxon>
        <taxon>Ktedonobacterales</taxon>
        <taxon>Dictyobacteraceae</taxon>
        <taxon>Dictyobacter</taxon>
    </lineage>
</organism>
<evidence type="ECO:0000256" key="2">
    <source>
        <dbReference type="PROSITE-ProRule" id="PRU00335"/>
    </source>
</evidence>